<keyword evidence="2" id="KW-1185">Reference proteome</keyword>
<dbReference type="Proteomes" id="UP000765509">
    <property type="component" value="Unassembled WGS sequence"/>
</dbReference>
<comment type="caution">
    <text evidence="1">The sequence shown here is derived from an EMBL/GenBank/DDBJ whole genome shotgun (WGS) entry which is preliminary data.</text>
</comment>
<dbReference type="Gene3D" id="3.30.420.10">
    <property type="entry name" value="Ribonuclease H-like superfamily/Ribonuclease H"/>
    <property type="match status" value="1"/>
</dbReference>
<evidence type="ECO:0008006" key="3">
    <source>
        <dbReference type="Google" id="ProtNLM"/>
    </source>
</evidence>
<accession>A0A9Q3D0C0</accession>
<dbReference type="SUPFAM" id="SSF53098">
    <property type="entry name" value="Ribonuclease H-like"/>
    <property type="match status" value="1"/>
</dbReference>
<evidence type="ECO:0000313" key="1">
    <source>
        <dbReference type="EMBL" id="MBW0492350.1"/>
    </source>
</evidence>
<dbReference type="InterPro" id="IPR036397">
    <property type="entry name" value="RNaseH_sf"/>
</dbReference>
<proteinExistence type="predicted"/>
<name>A0A9Q3D0C0_9BASI</name>
<dbReference type="PANTHER" id="PTHR37984">
    <property type="entry name" value="PROTEIN CBG26694"/>
    <property type="match status" value="1"/>
</dbReference>
<dbReference type="AlphaFoldDB" id="A0A9Q3D0C0"/>
<organism evidence="1 2">
    <name type="scientific">Austropuccinia psidii MF-1</name>
    <dbReference type="NCBI Taxonomy" id="1389203"/>
    <lineage>
        <taxon>Eukaryota</taxon>
        <taxon>Fungi</taxon>
        <taxon>Dikarya</taxon>
        <taxon>Basidiomycota</taxon>
        <taxon>Pucciniomycotina</taxon>
        <taxon>Pucciniomycetes</taxon>
        <taxon>Pucciniales</taxon>
        <taxon>Sphaerophragmiaceae</taxon>
        <taxon>Austropuccinia</taxon>
    </lineage>
</organism>
<reference evidence="1" key="1">
    <citation type="submission" date="2021-03" db="EMBL/GenBank/DDBJ databases">
        <title>Draft genome sequence of rust myrtle Austropuccinia psidii MF-1, a brazilian biotype.</title>
        <authorList>
            <person name="Quecine M.C."/>
            <person name="Pachon D.M.R."/>
            <person name="Bonatelli M.L."/>
            <person name="Correr F.H."/>
            <person name="Franceschini L.M."/>
            <person name="Leite T.F."/>
            <person name="Margarido G.R.A."/>
            <person name="Almeida C.A."/>
            <person name="Ferrarezi J.A."/>
            <person name="Labate C.A."/>
        </authorList>
    </citation>
    <scope>NUCLEOTIDE SEQUENCE</scope>
    <source>
        <strain evidence="1">MF-1</strain>
    </source>
</reference>
<sequence length="205" mass="23920">MACRQGFLVIEVPYVSFCTNLCQQLKSSRELSAAYHQETYGQTERVNQIIEQYLWIYVSCHQDDWNTWLPLAKLSYNNFEHYSTEWSTFFTVYGRAPQCDPVHITQDTPSGKLSKRIQSVQKYFKREVEVFINRHKRYSDKSRASPPDFKPGDMVWLSSKNIKSTRPMKKLSEIWLGPFPMLRKVSTHACHLNGSPSIQSSMVHS</sequence>
<evidence type="ECO:0000313" key="2">
    <source>
        <dbReference type="Proteomes" id="UP000765509"/>
    </source>
</evidence>
<gene>
    <name evidence="1" type="ORF">O181_032065</name>
</gene>
<dbReference type="InterPro" id="IPR012337">
    <property type="entry name" value="RNaseH-like_sf"/>
</dbReference>
<dbReference type="GO" id="GO:0003676">
    <property type="term" value="F:nucleic acid binding"/>
    <property type="evidence" value="ECO:0007669"/>
    <property type="project" value="InterPro"/>
</dbReference>
<dbReference type="EMBL" id="AVOT02011544">
    <property type="protein sequence ID" value="MBW0492350.1"/>
    <property type="molecule type" value="Genomic_DNA"/>
</dbReference>
<dbReference type="OrthoDB" id="2505288at2759"/>
<dbReference type="PANTHER" id="PTHR37984:SF15">
    <property type="entry name" value="INTEGRASE CATALYTIC DOMAIN-CONTAINING PROTEIN"/>
    <property type="match status" value="1"/>
</dbReference>
<protein>
    <recommendedName>
        <fullName evidence="3">Integrase catalytic domain-containing protein</fullName>
    </recommendedName>
</protein>
<dbReference type="InterPro" id="IPR050951">
    <property type="entry name" value="Retrovirus_Pol_polyprotein"/>
</dbReference>